<reference evidence="5" key="1">
    <citation type="submission" date="2022-10" db="EMBL/GenBank/DDBJ databases">
        <authorList>
            <person name="Kim H.S."/>
            <person name="Kim J.-S."/>
            <person name="Suh M.K."/>
            <person name="Eom M.K."/>
            <person name="Lee J.-S."/>
        </authorList>
    </citation>
    <scope>NUCLEOTIDE SEQUENCE</scope>
    <source>
        <strain evidence="5">LIP-5</strain>
    </source>
</reference>
<comment type="caution">
    <text evidence="5">The sequence shown here is derived from an EMBL/GenBank/DDBJ whole genome shotgun (WGS) entry which is preliminary data.</text>
</comment>
<dbReference type="SUPFAM" id="SSF111369">
    <property type="entry name" value="HlyD-like secretion proteins"/>
    <property type="match status" value="1"/>
</dbReference>
<dbReference type="NCBIfam" id="TIGR01730">
    <property type="entry name" value="RND_mfp"/>
    <property type="match status" value="1"/>
</dbReference>
<dbReference type="PANTHER" id="PTHR30097:SF4">
    <property type="entry name" value="SLR6042 PROTEIN"/>
    <property type="match status" value="1"/>
</dbReference>
<dbReference type="GO" id="GO:0022857">
    <property type="term" value="F:transmembrane transporter activity"/>
    <property type="evidence" value="ECO:0007669"/>
    <property type="project" value="InterPro"/>
</dbReference>
<sequence>MNKFIYTALLLCTIFACKSKAKEGEIAAEEKIRIHGDTIILNKEQIRNADIQLSFPGEQNLRQTLQASGLVDVPPQSLVSVSAPMGGYLKSTRLMQGMRVARGQVIAVLEDPSYVQLQEDYLSARAKMQYAKADMERQKDLRESNATSTKSYQLALSEYNQLQVQIQSLAEKLRIINIRPESVSLNNITRRVNIYAPISGFVSKVNVNIGKYVNASEVMFELTDPNDLHAAINIFEKDIMRFKPGMKGTVWVSNDPDKKYPVSVLLVSKNLNDNRSAVVYCQFLNASQNLIPGMFLNAEFDVLNYQSKAVPEHAVVHFEGNDYVFVANNDSTFVMTGVQTGAAADGFVSLKTDSLFNKRIVINGAFNLLGAMKGGEEE</sequence>
<evidence type="ECO:0000256" key="1">
    <source>
        <dbReference type="ARBA" id="ARBA00009477"/>
    </source>
</evidence>
<dbReference type="GO" id="GO:0030313">
    <property type="term" value="C:cell envelope"/>
    <property type="evidence" value="ECO:0007669"/>
    <property type="project" value="TreeGrafter"/>
</dbReference>
<dbReference type="RefSeq" id="WP_263037267.1">
    <property type="nucleotide sequence ID" value="NZ_JAOTPL010000004.1"/>
</dbReference>
<dbReference type="AlphaFoldDB" id="A0AAE3LPS4"/>
<dbReference type="Gene3D" id="2.40.420.20">
    <property type="match status" value="1"/>
</dbReference>
<organism evidence="5 6">
    <name type="scientific">Haoranjiania flava</name>
    <dbReference type="NCBI Taxonomy" id="1856322"/>
    <lineage>
        <taxon>Bacteria</taxon>
        <taxon>Pseudomonadati</taxon>
        <taxon>Bacteroidota</taxon>
        <taxon>Chitinophagia</taxon>
        <taxon>Chitinophagales</taxon>
        <taxon>Chitinophagaceae</taxon>
        <taxon>Haoranjiania</taxon>
    </lineage>
</organism>
<dbReference type="Gene3D" id="2.40.50.100">
    <property type="match status" value="1"/>
</dbReference>
<dbReference type="GO" id="GO:0015679">
    <property type="term" value="P:plasma membrane copper ion transport"/>
    <property type="evidence" value="ECO:0007669"/>
    <property type="project" value="TreeGrafter"/>
</dbReference>
<proteinExistence type="inferred from homology"/>
<evidence type="ECO:0000313" key="5">
    <source>
        <dbReference type="EMBL" id="MCU7693780.1"/>
    </source>
</evidence>
<name>A0AAE3LPS4_9BACT</name>
<dbReference type="PANTHER" id="PTHR30097">
    <property type="entry name" value="CATION EFFLUX SYSTEM PROTEIN CUSB"/>
    <property type="match status" value="1"/>
</dbReference>
<keyword evidence="6" id="KW-1185">Reference proteome</keyword>
<accession>A0AAE3LPS4</accession>
<keyword evidence="3" id="KW-0175">Coiled coil</keyword>
<dbReference type="Proteomes" id="UP001209317">
    <property type="component" value="Unassembled WGS sequence"/>
</dbReference>
<keyword evidence="2" id="KW-0813">Transport</keyword>
<evidence type="ECO:0000256" key="3">
    <source>
        <dbReference type="SAM" id="Coils"/>
    </source>
</evidence>
<feature type="coiled-coil region" evidence="3">
    <location>
        <begin position="152"/>
        <end position="179"/>
    </location>
</feature>
<gene>
    <name evidence="5" type="ORF">OD355_04530</name>
</gene>
<dbReference type="Gene3D" id="2.40.30.170">
    <property type="match status" value="1"/>
</dbReference>
<comment type="similarity">
    <text evidence="1">Belongs to the membrane fusion protein (MFP) (TC 8.A.1) family.</text>
</comment>
<dbReference type="PROSITE" id="PS51257">
    <property type="entry name" value="PROKAR_LIPOPROTEIN"/>
    <property type="match status" value="1"/>
</dbReference>
<protein>
    <submittedName>
        <fullName evidence="5">Efflux RND transporter periplasmic adaptor subunit</fullName>
    </submittedName>
</protein>
<dbReference type="InterPro" id="IPR051909">
    <property type="entry name" value="MFP_Cation_Efflux"/>
</dbReference>
<dbReference type="GO" id="GO:0016020">
    <property type="term" value="C:membrane"/>
    <property type="evidence" value="ECO:0007669"/>
    <property type="project" value="InterPro"/>
</dbReference>
<dbReference type="InterPro" id="IPR006143">
    <property type="entry name" value="RND_pump_MFP"/>
</dbReference>
<dbReference type="EMBL" id="JAOTPL010000004">
    <property type="protein sequence ID" value="MCU7693780.1"/>
    <property type="molecule type" value="Genomic_DNA"/>
</dbReference>
<feature type="domain" description="CzcB-like barrel-sandwich hybrid" evidence="4">
    <location>
        <begin position="79"/>
        <end position="224"/>
    </location>
</feature>
<dbReference type="InterPro" id="IPR058647">
    <property type="entry name" value="BSH_CzcB-like"/>
</dbReference>
<evidence type="ECO:0000256" key="2">
    <source>
        <dbReference type="ARBA" id="ARBA00022448"/>
    </source>
</evidence>
<dbReference type="Pfam" id="PF25973">
    <property type="entry name" value="BSH_CzcB"/>
    <property type="match status" value="1"/>
</dbReference>
<evidence type="ECO:0000259" key="4">
    <source>
        <dbReference type="Pfam" id="PF25973"/>
    </source>
</evidence>
<evidence type="ECO:0000313" key="6">
    <source>
        <dbReference type="Proteomes" id="UP001209317"/>
    </source>
</evidence>
<dbReference type="GO" id="GO:0060003">
    <property type="term" value="P:copper ion export"/>
    <property type="evidence" value="ECO:0007669"/>
    <property type="project" value="TreeGrafter"/>
</dbReference>